<dbReference type="RefSeq" id="WP_127822021.1">
    <property type="nucleotide sequence ID" value="NZ_RWGX02000016.1"/>
</dbReference>
<comment type="caution">
    <text evidence="1">The sequence shown here is derived from an EMBL/GenBank/DDBJ whole genome shotgun (WGS) entry which is preliminary data.</text>
</comment>
<sequence length="172" mass="20077">MFINYIKALSLKKILNSTLQPVKDTLLVNSVKKVGLLLEDSYSFKKEELINELINKGFKRDNIKVLVYRDPLEKKVNLTLPTFSFKDINWNGQFSAPFVNEFIYTPFDLLISYYDVEKAPLLLVTHNSKALFKVGFSTIDKRLNHLIINTNAQNFKIFLEELVKYLKILKRI</sequence>
<reference evidence="1" key="1">
    <citation type="submission" date="2018-12" db="EMBL/GenBank/DDBJ databases">
        <title>Draft genome sequence of Flaovobacterium columnare BGFS27 isolated from channel catfish in Alabama.</title>
        <authorList>
            <person name="Cai W."/>
            <person name="Arias C."/>
        </authorList>
    </citation>
    <scope>NUCLEOTIDE SEQUENCE [LARGE SCALE GENOMIC DNA]</scope>
    <source>
        <strain evidence="1">BGFS27</strain>
    </source>
</reference>
<protein>
    <submittedName>
        <fullName evidence="1">Uncharacterized protein</fullName>
    </submittedName>
</protein>
<dbReference type="EMBL" id="RWGX01000004">
    <property type="protein sequence ID" value="RVU88025.1"/>
    <property type="molecule type" value="Genomic_DNA"/>
</dbReference>
<dbReference type="InterPro" id="IPR054207">
    <property type="entry name" value="DUF6913"/>
</dbReference>
<proteinExistence type="predicted"/>
<dbReference type="Pfam" id="PF21857">
    <property type="entry name" value="DUF6913"/>
    <property type="match status" value="1"/>
</dbReference>
<name>A0AA94F4V3_9FLAO</name>
<evidence type="ECO:0000313" key="1">
    <source>
        <dbReference type="EMBL" id="RVU88025.1"/>
    </source>
</evidence>
<accession>A0AA94F4V3</accession>
<organism evidence="1">
    <name type="scientific">Flavobacterium columnare</name>
    <dbReference type="NCBI Taxonomy" id="996"/>
    <lineage>
        <taxon>Bacteria</taxon>
        <taxon>Pseudomonadati</taxon>
        <taxon>Bacteroidota</taxon>
        <taxon>Flavobacteriia</taxon>
        <taxon>Flavobacteriales</taxon>
        <taxon>Flavobacteriaceae</taxon>
        <taxon>Flavobacterium</taxon>
    </lineage>
</organism>
<dbReference type="AlphaFoldDB" id="A0AA94F4V3"/>
<gene>
    <name evidence="1" type="ORF">EJB19_07400</name>
</gene>